<keyword evidence="3" id="KW-1185">Reference proteome</keyword>
<gene>
    <name evidence="2" type="ORF">Acr_17g0012510</name>
</gene>
<feature type="compositionally biased region" description="Low complexity" evidence="1">
    <location>
        <begin position="52"/>
        <end position="66"/>
    </location>
</feature>
<evidence type="ECO:0000313" key="3">
    <source>
        <dbReference type="Proteomes" id="UP000585474"/>
    </source>
</evidence>
<organism evidence="2 3">
    <name type="scientific">Actinidia rufa</name>
    <dbReference type="NCBI Taxonomy" id="165716"/>
    <lineage>
        <taxon>Eukaryota</taxon>
        <taxon>Viridiplantae</taxon>
        <taxon>Streptophyta</taxon>
        <taxon>Embryophyta</taxon>
        <taxon>Tracheophyta</taxon>
        <taxon>Spermatophyta</taxon>
        <taxon>Magnoliopsida</taxon>
        <taxon>eudicotyledons</taxon>
        <taxon>Gunneridae</taxon>
        <taxon>Pentapetalae</taxon>
        <taxon>asterids</taxon>
        <taxon>Ericales</taxon>
        <taxon>Actinidiaceae</taxon>
        <taxon>Actinidia</taxon>
    </lineage>
</organism>
<evidence type="ECO:0000313" key="2">
    <source>
        <dbReference type="EMBL" id="GFZ05679.1"/>
    </source>
</evidence>
<evidence type="ECO:0000256" key="1">
    <source>
        <dbReference type="SAM" id="MobiDB-lite"/>
    </source>
</evidence>
<dbReference type="EMBL" id="BJWL01000017">
    <property type="protein sequence ID" value="GFZ05679.1"/>
    <property type="molecule type" value="Genomic_DNA"/>
</dbReference>
<reference evidence="2 3" key="1">
    <citation type="submission" date="2019-07" db="EMBL/GenBank/DDBJ databases">
        <title>De Novo Assembly of kiwifruit Actinidia rufa.</title>
        <authorList>
            <person name="Sugita-Konishi S."/>
            <person name="Sato K."/>
            <person name="Mori E."/>
            <person name="Abe Y."/>
            <person name="Kisaki G."/>
            <person name="Hamano K."/>
            <person name="Suezawa K."/>
            <person name="Otani M."/>
            <person name="Fukuda T."/>
            <person name="Manabe T."/>
            <person name="Gomi K."/>
            <person name="Tabuchi M."/>
            <person name="Akimitsu K."/>
            <person name="Kataoka I."/>
        </authorList>
    </citation>
    <scope>NUCLEOTIDE SEQUENCE [LARGE SCALE GENOMIC DNA]</scope>
    <source>
        <strain evidence="3">cv. Fuchu</strain>
    </source>
</reference>
<accession>A0A7J0G4I7</accession>
<dbReference type="AlphaFoldDB" id="A0A7J0G4I7"/>
<comment type="caution">
    <text evidence="2">The sequence shown here is derived from an EMBL/GenBank/DDBJ whole genome shotgun (WGS) entry which is preliminary data.</text>
</comment>
<feature type="region of interest" description="Disordered" evidence="1">
    <location>
        <begin position="25"/>
        <end position="66"/>
    </location>
</feature>
<sequence length="153" mass="16547">MNPEAASTPPPSPPQQRLLLHHHRCTPCGSSVQRPPPSSPSPRTHPKRQQISLLTPPHSSSTTTTSLPVLLHSISSRIHSPGTTVATQFSLETAKTNFRISAASASDSQAIGVALTSVPRPPHFHTAQENGPRFEFRLSGGRVEQGRSWSSRR</sequence>
<feature type="region of interest" description="Disordered" evidence="1">
    <location>
        <begin position="119"/>
        <end position="153"/>
    </location>
</feature>
<protein>
    <submittedName>
        <fullName evidence="2">Uncharacterized protein</fullName>
    </submittedName>
</protein>
<name>A0A7J0G4I7_9ERIC</name>
<proteinExistence type="predicted"/>
<dbReference type="Proteomes" id="UP000585474">
    <property type="component" value="Unassembled WGS sequence"/>
</dbReference>